<dbReference type="Proteomes" id="UP000041254">
    <property type="component" value="Unassembled WGS sequence"/>
</dbReference>
<sequence>MLRELDGKDAAATEVYEGVAKGKGKAMMSRCMPRFKMTLSKLKARTQPKDRGPLGWFRHGKSTTNTFNDAPPKGMVAQQEDETIIDTPIIAGGTDLIGTVQQEDPDTPLIETVRAAPTMIDAKLALPGGSADRHYFSRHVLRAATEDEKEAAEHVHDAMKALHYRGEEDDGCHT</sequence>
<gene>
    <name evidence="2" type="ORF">Vbra_16692</name>
</gene>
<organism evidence="2 3">
    <name type="scientific">Vitrella brassicaformis (strain CCMP3155)</name>
    <dbReference type="NCBI Taxonomy" id="1169540"/>
    <lineage>
        <taxon>Eukaryota</taxon>
        <taxon>Sar</taxon>
        <taxon>Alveolata</taxon>
        <taxon>Colpodellida</taxon>
        <taxon>Vitrellaceae</taxon>
        <taxon>Vitrella</taxon>
    </lineage>
</organism>
<dbReference type="VEuPathDB" id="CryptoDB:Vbra_16692"/>
<reference evidence="2 3" key="1">
    <citation type="submission" date="2014-11" db="EMBL/GenBank/DDBJ databases">
        <authorList>
            <person name="Zhu J."/>
            <person name="Qi W."/>
            <person name="Song R."/>
        </authorList>
    </citation>
    <scope>NUCLEOTIDE SEQUENCE [LARGE SCALE GENOMIC DNA]</scope>
</reference>
<keyword evidence="3" id="KW-1185">Reference proteome</keyword>
<evidence type="ECO:0000256" key="1">
    <source>
        <dbReference type="SAM" id="MobiDB-lite"/>
    </source>
</evidence>
<evidence type="ECO:0000313" key="3">
    <source>
        <dbReference type="Proteomes" id="UP000041254"/>
    </source>
</evidence>
<feature type="region of interest" description="Disordered" evidence="1">
    <location>
        <begin position="48"/>
        <end position="74"/>
    </location>
</feature>
<name>A0A0G4G0X9_VITBC</name>
<dbReference type="AlphaFoldDB" id="A0A0G4G0X9"/>
<protein>
    <submittedName>
        <fullName evidence="2">Uncharacterized protein</fullName>
    </submittedName>
</protein>
<evidence type="ECO:0000313" key="2">
    <source>
        <dbReference type="EMBL" id="CEM21730.1"/>
    </source>
</evidence>
<dbReference type="EMBL" id="CDMY01000542">
    <property type="protein sequence ID" value="CEM21730.1"/>
    <property type="molecule type" value="Genomic_DNA"/>
</dbReference>
<accession>A0A0G4G0X9</accession>
<dbReference type="InParanoid" id="A0A0G4G0X9"/>
<proteinExistence type="predicted"/>